<feature type="binding site" evidence="7">
    <location>
        <position position="67"/>
    </location>
    <ligand>
        <name>Mg(2+)</name>
        <dbReference type="ChEBI" id="CHEBI:18420"/>
        <label>1</label>
        <note>catalytic</note>
    </ligand>
</feature>
<dbReference type="InterPro" id="IPR000760">
    <property type="entry name" value="Inositol_monophosphatase-like"/>
</dbReference>
<dbReference type="STRING" id="692370.A6F68_00585"/>
<keyword evidence="4 8" id="KW-0378">Hydrolase</keyword>
<reference evidence="8 9" key="1">
    <citation type="submission" date="2016-07" db="EMBL/GenBank/DDBJ databases">
        <title>Complete genome sequence of Altererythrobacter dongtanensis KCTC 22672, a type strain with esterase isolated from tidal flat.</title>
        <authorList>
            <person name="Cheng H."/>
            <person name="Wu Y.-H."/>
            <person name="Zhou P."/>
            <person name="Huo Y.-Y."/>
            <person name="Wang C.-S."/>
            <person name="Xu X.-W."/>
        </authorList>
    </citation>
    <scope>NUCLEOTIDE SEQUENCE [LARGE SCALE GENOMIC DNA]</scope>
    <source>
        <strain evidence="8 9">KCTC 22672</strain>
    </source>
</reference>
<proteinExistence type="inferred from homology"/>
<dbReference type="CDD" id="cd01641">
    <property type="entry name" value="Bacterial_IMPase_like_1"/>
    <property type="match status" value="1"/>
</dbReference>
<dbReference type="Gene3D" id="3.30.540.10">
    <property type="entry name" value="Fructose-1,6-Bisphosphatase, subunit A, domain 1"/>
    <property type="match status" value="1"/>
</dbReference>
<accession>A0A1B2AAL3</accession>
<evidence type="ECO:0000256" key="3">
    <source>
        <dbReference type="ARBA" id="ARBA00022723"/>
    </source>
</evidence>
<keyword evidence="9" id="KW-1185">Reference proteome</keyword>
<dbReference type="SUPFAM" id="SSF56655">
    <property type="entry name" value="Carbohydrate phosphatase"/>
    <property type="match status" value="1"/>
</dbReference>
<comment type="cofactor">
    <cofactor evidence="1 7">
        <name>Mg(2+)</name>
        <dbReference type="ChEBI" id="CHEBI:18420"/>
    </cofactor>
</comment>
<dbReference type="PANTHER" id="PTHR43200">
    <property type="entry name" value="PHOSPHATASE"/>
    <property type="match status" value="1"/>
</dbReference>
<feature type="binding site" evidence="7">
    <location>
        <position position="83"/>
    </location>
    <ligand>
        <name>Mg(2+)</name>
        <dbReference type="ChEBI" id="CHEBI:18420"/>
        <label>1</label>
        <note>catalytic</note>
    </ligand>
</feature>
<dbReference type="OrthoDB" id="9785695at2"/>
<dbReference type="GO" id="GO:0046872">
    <property type="term" value="F:metal ion binding"/>
    <property type="evidence" value="ECO:0007669"/>
    <property type="project" value="UniProtKB-KW"/>
</dbReference>
<feature type="binding site" evidence="7">
    <location>
        <position position="86"/>
    </location>
    <ligand>
        <name>Mg(2+)</name>
        <dbReference type="ChEBI" id="CHEBI:18420"/>
        <label>1</label>
        <note>catalytic</note>
    </ligand>
</feature>
<keyword evidence="5 7" id="KW-0460">Magnesium</keyword>
<dbReference type="PATRIC" id="fig|692370.5.peg.599"/>
<evidence type="ECO:0000256" key="7">
    <source>
        <dbReference type="PIRSR" id="PIRSR600760-2"/>
    </source>
</evidence>
<dbReference type="Pfam" id="PF00459">
    <property type="entry name" value="Inositol_P"/>
    <property type="match status" value="1"/>
</dbReference>
<gene>
    <name evidence="8" type="primary">hisN</name>
    <name evidence="8" type="ORF">A6F68_00585</name>
</gene>
<dbReference type="AlphaFoldDB" id="A0A1B2AAL3"/>
<dbReference type="KEGG" id="ado:A6F68_00585"/>
<dbReference type="Gene3D" id="3.40.190.80">
    <property type="match status" value="1"/>
</dbReference>
<dbReference type="GO" id="GO:0004401">
    <property type="term" value="F:histidinol-phosphatase activity"/>
    <property type="evidence" value="ECO:0007669"/>
    <property type="project" value="UniProtKB-UniRule"/>
</dbReference>
<dbReference type="RefSeq" id="WP_067676096.1">
    <property type="nucleotide sequence ID" value="NZ_CP016591.1"/>
</dbReference>
<dbReference type="InterPro" id="IPR051090">
    <property type="entry name" value="Inositol_monoP_superfamily"/>
</dbReference>
<dbReference type="PRINTS" id="PR00377">
    <property type="entry name" value="IMPHPHTASES"/>
</dbReference>
<dbReference type="EMBL" id="CP016591">
    <property type="protein sequence ID" value="ANY19118.1"/>
    <property type="molecule type" value="Genomic_DNA"/>
</dbReference>
<sequence length="260" mass="27650">MSLADDIALAHRLAEAAGAAIRPYFRGEIGLETKGDASPVTLADRAAEEAMRRILTAEASRDGIIGEEFGTEREGASRQWVLDPIDGTTSFVAGRPIFGTLIALLEGGFPVLGVIDQPILGERWVGAMGQPTTFNGREVRTRPCRELSDAILGTTSPGAFSDHAAEHFMALAAKCAHRRMVWGGDCYNYGLVASGHVDIVCEDSLKLHDFAALVPVVEGAGGTMADWHGEPLHIDSEGHVIALGDPARLEDVVEALACNH</sequence>
<name>A0A1B2AAL3_9SPHN</name>
<dbReference type="PANTHER" id="PTHR43200:SF6">
    <property type="entry name" value="3'(2'),5'-BISPHOSPHATE NUCLEOTIDASE"/>
    <property type="match status" value="1"/>
</dbReference>
<evidence type="ECO:0000256" key="5">
    <source>
        <dbReference type="ARBA" id="ARBA00022842"/>
    </source>
</evidence>
<evidence type="ECO:0000313" key="8">
    <source>
        <dbReference type="EMBL" id="ANY19118.1"/>
    </source>
</evidence>
<keyword evidence="3 7" id="KW-0479">Metal-binding</keyword>
<dbReference type="GO" id="GO:0000105">
    <property type="term" value="P:L-histidine biosynthetic process"/>
    <property type="evidence" value="ECO:0007669"/>
    <property type="project" value="UniProtKB-UniRule"/>
</dbReference>
<feature type="binding site" evidence="7">
    <location>
        <position position="209"/>
    </location>
    <ligand>
        <name>Mg(2+)</name>
        <dbReference type="ChEBI" id="CHEBI:18420"/>
        <label>1</label>
        <note>catalytic</note>
    </ligand>
</feature>
<dbReference type="NCBIfam" id="TIGR02067">
    <property type="entry name" value="his_9_HisN"/>
    <property type="match status" value="1"/>
</dbReference>
<organism evidence="8 9">
    <name type="scientific">Tsuneonella dongtanensis</name>
    <dbReference type="NCBI Taxonomy" id="692370"/>
    <lineage>
        <taxon>Bacteria</taxon>
        <taxon>Pseudomonadati</taxon>
        <taxon>Pseudomonadota</taxon>
        <taxon>Alphaproteobacteria</taxon>
        <taxon>Sphingomonadales</taxon>
        <taxon>Erythrobacteraceae</taxon>
        <taxon>Tsuneonella</taxon>
    </lineage>
</organism>
<evidence type="ECO:0000256" key="4">
    <source>
        <dbReference type="ARBA" id="ARBA00022801"/>
    </source>
</evidence>
<evidence type="ECO:0000256" key="2">
    <source>
        <dbReference type="ARBA" id="ARBA00009759"/>
    </source>
</evidence>
<dbReference type="InterPro" id="IPR011809">
    <property type="entry name" value="His_9_proposed"/>
</dbReference>
<protein>
    <recommendedName>
        <fullName evidence="6">Histidinol-phosphatase</fullName>
        <ecNumber evidence="6">3.1.3.15</ecNumber>
    </recommendedName>
</protein>
<evidence type="ECO:0000313" key="9">
    <source>
        <dbReference type="Proteomes" id="UP000092932"/>
    </source>
</evidence>
<evidence type="ECO:0000256" key="1">
    <source>
        <dbReference type="ARBA" id="ARBA00001946"/>
    </source>
</evidence>
<feature type="binding site" evidence="7">
    <location>
        <position position="85"/>
    </location>
    <ligand>
        <name>Mg(2+)</name>
        <dbReference type="ChEBI" id="CHEBI:18420"/>
        <label>1</label>
        <note>catalytic</note>
    </ligand>
</feature>
<dbReference type="EC" id="3.1.3.15" evidence="6"/>
<evidence type="ECO:0000256" key="6">
    <source>
        <dbReference type="NCBIfam" id="TIGR02067"/>
    </source>
</evidence>
<comment type="similarity">
    <text evidence="2">Belongs to the inositol monophosphatase superfamily.</text>
</comment>
<dbReference type="Proteomes" id="UP000092932">
    <property type="component" value="Chromosome"/>
</dbReference>